<dbReference type="EMBL" id="FCNX02000004">
    <property type="protein sequence ID" value="SAK58765.1"/>
    <property type="molecule type" value="Genomic_DNA"/>
</dbReference>
<dbReference type="Gene3D" id="3.40.50.410">
    <property type="entry name" value="von Willebrand factor, type A domain"/>
    <property type="match status" value="1"/>
</dbReference>
<dbReference type="PANTHER" id="PTHR41248:SF1">
    <property type="entry name" value="NORD PROTEIN"/>
    <property type="match status" value="1"/>
</dbReference>
<dbReference type="InterPro" id="IPR036465">
    <property type="entry name" value="vWFA_dom_sf"/>
</dbReference>
<feature type="domain" description="Cobalamin biosynthesis protein CobT VWA" evidence="1">
    <location>
        <begin position="355"/>
        <end position="552"/>
    </location>
</feature>
<name>A0A158AM02_9BURK</name>
<organism evidence="2 3">
    <name type="scientific">Caballeronia fortuita</name>
    <dbReference type="NCBI Taxonomy" id="1777138"/>
    <lineage>
        <taxon>Bacteria</taxon>
        <taxon>Pseudomonadati</taxon>
        <taxon>Pseudomonadota</taxon>
        <taxon>Betaproteobacteria</taxon>
        <taxon>Burkholderiales</taxon>
        <taxon>Burkholderiaceae</taxon>
        <taxon>Caballeronia</taxon>
    </lineage>
</organism>
<dbReference type="GO" id="GO:0009236">
    <property type="term" value="P:cobalamin biosynthetic process"/>
    <property type="evidence" value="ECO:0007669"/>
    <property type="project" value="InterPro"/>
</dbReference>
<dbReference type="PIRSF" id="PIRSF031715">
    <property type="entry name" value="Cob_chel_CobT"/>
    <property type="match status" value="1"/>
</dbReference>
<evidence type="ECO:0000313" key="3">
    <source>
        <dbReference type="Proteomes" id="UP000054903"/>
    </source>
</evidence>
<dbReference type="SUPFAM" id="SSF53300">
    <property type="entry name" value="vWA-like"/>
    <property type="match status" value="1"/>
</dbReference>
<dbReference type="RefSeq" id="WP_061134167.1">
    <property type="nucleotide sequence ID" value="NZ_FCNX02000004.1"/>
</dbReference>
<dbReference type="PANTHER" id="PTHR41248">
    <property type="entry name" value="NORD PROTEIN"/>
    <property type="match status" value="1"/>
</dbReference>
<reference evidence="2" key="1">
    <citation type="submission" date="2016-01" db="EMBL/GenBank/DDBJ databases">
        <authorList>
            <person name="Peeters C."/>
        </authorList>
    </citation>
    <scope>NUCLEOTIDE SEQUENCE</scope>
    <source>
        <strain evidence="2">LMG 29320</strain>
    </source>
</reference>
<keyword evidence="3" id="KW-1185">Reference proteome</keyword>
<evidence type="ECO:0000259" key="1">
    <source>
        <dbReference type="Pfam" id="PF11775"/>
    </source>
</evidence>
<dbReference type="AlphaFoldDB" id="A0A158AM02"/>
<dbReference type="OrthoDB" id="6395027at2"/>
<dbReference type="Proteomes" id="UP000054903">
    <property type="component" value="Unassembled WGS sequence"/>
</dbReference>
<dbReference type="STRING" id="1777138.AWB77_01903"/>
<comment type="caution">
    <text evidence="2">The sequence shown here is derived from an EMBL/GenBank/DDBJ whole genome shotgun (WGS) entry which is preliminary data.</text>
</comment>
<proteinExistence type="predicted"/>
<dbReference type="Pfam" id="PF06213">
    <property type="entry name" value="CobT"/>
    <property type="match status" value="1"/>
</dbReference>
<dbReference type="Pfam" id="PF11775">
    <property type="entry name" value="CobT_C"/>
    <property type="match status" value="1"/>
</dbReference>
<gene>
    <name evidence="2" type="ORF">AWB77_01903</name>
</gene>
<dbReference type="InterPro" id="IPR025861">
    <property type="entry name" value="CobT_VWA_dom"/>
</dbReference>
<dbReference type="InterPro" id="IPR006538">
    <property type="entry name" value="CobT"/>
</dbReference>
<protein>
    <submittedName>
        <fullName evidence="2">Cobalamin biosynthesis protein CobT</fullName>
    </submittedName>
</protein>
<sequence length="578" mass="63863">MNGSREPARRDALCAAAVRALTGDDALHYRGGKLYRHLRPVPAHAPHLRSEHRDDEDFDSTRGAADASALRIAHSDAALHRALAPGDAVARMVFDMLEQLRCETRVPSGMRGVTRNVRHRFDTWSRACHASGLLDSDIGLLIYTVAQMAESRLSGRAVLEETEGLIEATRAALAPSLGHALAGMRRHCDDQRAYAVHALDIALHIGERVRDLRQAFVENNASSDEDDEDDAARTMLGTWFDIDDDEGEVERLALASSGSSSAREASGEDYRVFTARYDKTIRPSTSIRAALLREYRERLDDLIAARHINVPRLARMLQASITVPHRDGWSFGEEDGRIDGRRLAQVVASPDERRVFRRERERPRADCVVSFLVDCSGSMKASIEPVAVMIDVLVRALGMAGVATEVLGFTTLAWNGGRAKMEWLAKGRPKHPGRLNEACNMIFKDGDASWRAARGDIAALFKADLFREGIDGEAVDWACSRLTERDEARRMLVVISDGSPMDSATAQANDPSYLDQHLREVVARHEASQSTEVLGLGVGLDLSPYYRHHFAVDLSTPPDMTLFAKLAAWLGARRRSST</sequence>
<evidence type="ECO:0000313" key="2">
    <source>
        <dbReference type="EMBL" id="SAK58765.1"/>
    </source>
</evidence>
<dbReference type="InterPro" id="IPR051928">
    <property type="entry name" value="NorD/CobT"/>
</dbReference>
<accession>A0A158AM02</accession>